<dbReference type="GO" id="GO:0003677">
    <property type="term" value="F:DNA binding"/>
    <property type="evidence" value="ECO:0007669"/>
    <property type="project" value="UniProtKB-KW"/>
</dbReference>
<dbReference type="GO" id="GO:0030261">
    <property type="term" value="P:chromosome condensation"/>
    <property type="evidence" value="ECO:0007669"/>
    <property type="project" value="UniProtKB-KW"/>
</dbReference>
<dbReference type="PROSITE" id="PS00045">
    <property type="entry name" value="HISTONE_LIKE"/>
    <property type="match status" value="1"/>
</dbReference>
<dbReference type="PRINTS" id="PR01727">
    <property type="entry name" value="DNABINDINGHU"/>
</dbReference>
<reference evidence="5" key="1">
    <citation type="submission" date="2010-06" db="EMBL/GenBank/DDBJ databases">
        <authorList>
            <person name="Muzny D."/>
            <person name="Qin X."/>
            <person name="Buhay C."/>
            <person name="Dugan-Rocha S."/>
            <person name="Ding Y."/>
            <person name="Chen G."/>
            <person name="Hawes A."/>
            <person name="Holder M."/>
            <person name="Jhangiani S."/>
            <person name="Johnson A."/>
            <person name="Khan Z."/>
            <person name="Li Z."/>
            <person name="Liu W."/>
            <person name="Liu X."/>
            <person name="Perez L."/>
            <person name="Shen H."/>
            <person name="Wang Q."/>
            <person name="Watt J."/>
            <person name="Xi L."/>
            <person name="Xin Y."/>
            <person name="Zhou J."/>
            <person name="Deng J."/>
            <person name="Jiang H."/>
            <person name="Liu Y."/>
            <person name="Qu J."/>
            <person name="Song X.-Z."/>
            <person name="Zhang L."/>
            <person name="Villasana D."/>
            <person name="Johnson A."/>
            <person name="Liu J."/>
            <person name="Liyanage D."/>
            <person name="Lorensuhewa L."/>
            <person name="Robinson T."/>
            <person name="Song A."/>
            <person name="Song B.-B."/>
            <person name="Dinh H."/>
            <person name="Thornton R."/>
            <person name="Coyle M."/>
            <person name="Francisco L."/>
            <person name="Jackson L."/>
            <person name="Javaid M."/>
            <person name="Korchina V."/>
            <person name="Kovar C."/>
            <person name="Mata R."/>
            <person name="Mathew T."/>
            <person name="Ngo R."/>
            <person name="Nguyen L."/>
            <person name="Nguyen N."/>
            <person name="Okwuonu G."/>
            <person name="Ongeri F."/>
            <person name="Pham C."/>
            <person name="Simmons D."/>
            <person name="Wilczek-Boney K."/>
            <person name="Hale W."/>
            <person name="Jakkamsetti A."/>
            <person name="Pham P."/>
            <person name="Ruth R."/>
            <person name="San Lucas F."/>
            <person name="Warren J."/>
            <person name="Zhang J."/>
            <person name="Zhao Z."/>
            <person name="Zhou C."/>
            <person name="Zhu D."/>
            <person name="Lee S."/>
            <person name="Bess C."/>
            <person name="Blankenburg K."/>
            <person name="Forbes L."/>
            <person name="Fu Q."/>
            <person name="Gubbala S."/>
            <person name="Hirani K."/>
            <person name="Jayaseelan J.C."/>
            <person name="Lara F."/>
            <person name="Munidasa M."/>
            <person name="Palculict T."/>
            <person name="Patil S."/>
            <person name="Pu L.-L."/>
            <person name="Saada N."/>
            <person name="Tang L."/>
            <person name="Weissenberger G."/>
            <person name="Zhu Y."/>
            <person name="Hemphill L."/>
            <person name="Shang Y."/>
            <person name="Youmans B."/>
            <person name="Ayvaz T."/>
            <person name="Ross M."/>
            <person name="Santibanez J."/>
            <person name="Aqrawi P."/>
            <person name="Gross S."/>
            <person name="Joshi V."/>
            <person name="Fowler G."/>
            <person name="Nazareth L."/>
            <person name="Reid J."/>
            <person name="Worley K."/>
            <person name="Petrosino J."/>
            <person name="Highlander S."/>
            <person name="Gibbs R."/>
        </authorList>
    </citation>
    <scope>NUCLEOTIDE SEQUENCE [LARGE SCALE GENOMIC DNA]</scope>
    <source>
        <strain evidence="5">DSM 20601</strain>
    </source>
</reference>
<dbReference type="InterPro" id="IPR000119">
    <property type="entry name" value="Hist_DNA-bd"/>
</dbReference>
<keyword evidence="2" id="KW-0226">DNA condensation</keyword>
<evidence type="ECO:0000313" key="6">
    <source>
        <dbReference type="Proteomes" id="UP000010119"/>
    </source>
</evidence>
<keyword evidence="6" id="KW-1185">Reference proteome</keyword>
<dbReference type="CDD" id="cd13831">
    <property type="entry name" value="HU"/>
    <property type="match status" value="1"/>
</dbReference>
<dbReference type="AlphaFoldDB" id="D7UXX8"/>
<dbReference type="PANTHER" id="PTHR33175:SF3">
    <property type="entry name" value="DNA-BINDING PROTEIN HU-BETA"/>
    <property type="match status" value="1"/>
</dbReference>
<evidence type="ECO:0000256" key="2">
    <source>
        <dbReference type="ARBA" id="ARBA00023067"/>
    </source>
</evidence>
<evidence type="ECO:0000256" key="3">
    <source>
        <dbReference type="ARBA" id="ARBA00023125"/>
    </source>
</evidence>
<dbReference type="InterPro" id="IPR010992">
    <property type="entry name" value="IHF-like_DNA-bd_dom_sf"/>
</dbReference>
<dbReference type="Gene3D" id="4.10.520.10">
    <property type="entry name" value="IHF-like DNA-binding proteins"/>
    <property type="match status" value="1"/>
</dbReference>
<dbReference type="GO" id="GO:0005829">
    <property type="term" value="C:cytosol"/>
    <property type="evidence" value="ECO:0007669"/>
    <property type="project" value="TreeGrafter"/>
</dbReference>
<dbReference type="Proteomes" id="UP000010119">
    <property type="component" value="Unassembled WGS sequence"/>
</dbReference>
<dbReference type="HOGENOM" id="CLU_105066_3_2_9"/>
<dbReference type="EMBL" id="ACCR02000003">
    <property type="protein sequence ID" value="EFI84536.1"/>
    <property type="molecule type" value="Genomic_DNA"/>
</dbReference>
<name>D7UXX8_LISGR</name>
<comment type="caution">
    <text evidence="5">The sequence shown here is derived from an EMBL/GenBank/DDBJ whole genome shotgun (WGS) entry which is preliminary data.</text>
</comment>
<sequence>MKIEGTQSTNMVYSVKEVNKDMANKTDLVNNVAELADLSKKDAAKAVEAVFETIQTSLSKGEKVQLIGFGNFEVRERAARKGRNPRTKEEIDIPASKVPAFKPGKALKEAVK</sequence>
<accession>D7UXX8</accession>
<dbReference type="SMART" id="SM00411">
    <property type="entry name" value="BHL"/>
    <property type="match status" value="1"/>
</dbReference>
<keyword evidence="3 5" id="KW-0238">DNA-binding</keyword>
<proteinExistence type="inferred from homology"/>
<evidence type="ECO:0000256" key="4">
    <source>
        <dbReference type="RuleBase" id="RU003939"/>
    </source>
</evidence>
<dbReference type="GO" id="GO:0042802">
    <property type="term" value="F:identical protein binding"/>
    <property type="evidence" value="ECO:0007669"/>
    <property type="project" value="UniProtKB-ARBA"/>
</dbReference>
<dbReference type="GO" id="GO:0030527">
    <property type="term" value="F:structural constituent of chromatin"/>
    <property type="evidence" value="ECO:0007669"/>
    <property type="project" value="InterPro"/>
</dbReference>
<dbReference type="InterPro" id="IPR020816">
    <property type="entry name" value="Histone-like_DNA-bd_CS"/>
</dbReference>
<dbReference type="SUPFAM" id="SSF47729">
    <property type="entry name" value="IHF-like DNA-binding proteins"/>
    <property type="match status" value="1"/>
</dbReference>
<dbReference type="PANTHER" id="PTHR33175">
    <property type="entry name" value="DNA-BINDING PROTEIN HU"/>
    <property type="match status" value="1"/>
</dbReference>
<dbReference type="STRING" id="525367.HMPREF0556_11089"/>
<protein>
    <submittedName>
        <fullName evidence="5">DNA-binding protein HU</fullName>
    </submittedName>
</protein>
<dbReference type="GO" id="GO:0010467">
    <property type="term" value="P:gene expression"/>
    <property type="evidence" value="ECO:0007669"/>
    <property type="project" value="UniProtKB-ARBA"/>
</dbReference>
<organism evidence="5 6">
    <name type="scientific">Listeria grayi DSM 20601</name>
    <dbReference type="NCBI Taxonomy" id="525367"/>
    <lineage>
        <taxon>Bacteria</taxon>
        <taxon>Bacillati</taxon>
        <taxon>Bacillota</taxon>
        <taxon>Bacilli</taxon>
        <taxon>Bacillales</taxon>
        <taxon>Listeriaceae</taxon>
        <taxon>Listeria</taxon>
    </lineage>
</organism>
<evidence type="ECO:0000256" key="1">
    <source>
        <dbReference type="ARBA" id="ARBA00010529"/>
    </source>
</evidence>
<comment type="similarity">
    <text evidence="1 4">Belongs to the bacterial histone-like protein family.</text>
</comment>
<dbReference type="GO" id="GO:1990178">
    <property type="term" value="C:HU-DNA complex"/>
    <property type="evidence" value="ECO:0007669"/>
    <property type="project" value="UniProtKB-ARBA"/>
</dbReference>
<dbReference type="Pfam" id="PF00216">
    <property type="entry name" value="Bac_DNA_binding"/>
    <property type="match status" value="1"/>
</dbReference>
<dbReference type="GO" id="GO:0006270">
    <property type="term" value="P:DNA replication initiation"/>
    <property type="evidence" value="ECO:0007669"/>
    <property type="project" value="UniProtKB-ARBA"/>
</dbReference>
<dbReference type="FunFam" id="4.10.520.10:FF:000001">
    <property type="entry name" value="DNA-binding protein HU"/>
    <property type="match status" value="1"/>
</dbReference>
<gene>
    <name evidence="5" type="primary">hup</name>
    <name evidence="5" type="ORF">HMPREF0556_11089</name>
</gene>
<dbReference type="GO" id="GO:1990103">
    <property type="term" value="C:DnaA-HU complex"/>
    <property type="evidence" value="ECO:0007669"/>
    <property type="project" value="UniProtKB-ARBA"/>
</dbReference>
<evidence type="ECO:0000313" key="5">
    <source>
        <dbReference type="EMBL" id="EFI84536.1"/>
    </source>
</evidence>
<dbReference type="eggNOG" id="COG0776">
    <property type="taxonomic scope" value="Bacteria"/>
</dbReference>